<name>A0A0F8ZIX4_9ZZZZ</name>
<protein>
    <submittedName>
        <fullName evidence="1">Uncharacterized protein</fullName>
    </submittedName>
</protein>
<proteinExistence type="predicted"/>
<reference evidence="1" key="1">
    <citation type="journal article" date="2015" name="Nature">
        <title>Complex archaea that bridge the gap between prokaryotes and eukaryotes.</title>
        <authorList>
            <person name="Spang A."/>
            <person name="Saw J.H."/>
            <person name="Jorgensen S.L."/>
            <person name="Zaremba-Niedzwiedzka K."/>
            <person name="Martijn J."/>
            <person name="Lind A.E."/>
            <person name="van Eijk R."/>
            <person name="Schleper C."/>
            <person name="Guy L."/>
            <person name="Ettema T.J."/>
        </authorList>
    </citation>
    <scope>NUCLEOTIDE SEQUENCE</scope>
</reference>
<gene>
    <name evidence="1" type="ORF">LCGC14_2689510</name>
</gene>
<sequence length="50" mass="6007">MNIYEAVEKIYQLILYTPFWRPNFKQEIADILQELLDTGGVADEYREIKK</sequence>
<dbReference type="EMBL" id="LAZR01047629">
    <property type="protein sequence ID" value="KKK93777.1"/>
    <property type="molecule type" value="Genomic_DNA"/>
</dbReference>
<organism evidence="1">
    <name type="scientific">marine sediment metagenome</name>
    <dbReference type="NCBI Taxonomy" id="412755"/>
    <lineage>
        <taxon>unclassified sequences</taxon>
        <taxon>metagenomes</taxon>
        <taxon>ecological metagenomes</taxon>
    </lineage>
</organism>
<dbReference type="AlphaFoldDB" id="A0A0F8ZIX4"/>
<accession>A0A0F8ZIX4</accession>
<evidence type="ECO:0000313" key="1">
    <source>
        <dbReference type="EMBL" id="KKK93777.1"/>
    </source>
</evidence>
<comment type="caution">
    <text evidence="1">The sequence shown here is derived from an EMBL/GenBank/DDBJ whole genome shotgun (WGS) entry which is preliminary data.</text>
</comment>